<reference evidence="7" key="2">
    <citation type="submission" date="2023-02" db="EMBL/GenBank/DDBJ databases">
        <title>'Rhodoalgimonas zhirmunskyi' gen. nov., isolated from a red alga.</title>
        <authorList>
            <person name="Nedashkovskaya O.I."/>
            <person name="Otstavnykh N.Y."/>
            <person name="Bystritskaya E.P."/>
            <person name="Balabanova L.A."/>
            <person name="Isaeva M.P."/>
        </authorList>
    </citation>
    <scope>NUCLEOTIDE SEQUENCE</scope>
    <source>
        <strain evidence="7">KCTC 52189</strain>
    </source>
</reference>
<evidence type="ECO:0000256" key="2">
    <source>
        <dbReference type="ARBA" id="ARBA00022475"/>
    </source>
</evidence>
<feature type="transmembrane region" description="Helical" evidence="6">
    <location>
        <begin position="175"/>
        <end position="197"/>
    </location>
</feature>
<dbReference type="InterPro" id="IPR001123">
    <property type="entry name" value="LeuE-type"/>
</dbReference>
<comment type="subcellular location">
    <subcellularLocation>
        <location evidence="1">Cell membrane</location>
        <topology evidence="1">Multi-pass membrane protein</topology>
    </subcellularLocation>
</comment>
<dbReference type="RefSeq" id="WP_306733572.1">
    <property type="nucleotide sequence ID" value="NZ_JANHAX010000001.1"/>
</dbReference>
<dbReference type="PANTHER" id="PTHR30086:SF20">
    <property type="entry name" value="ARGININE EXPORTER PROTEIN ARGO-RELATED"/>
    <property type="match status" value="1"/>
</dbReference>
<keyword evidence="8" id="KW-1185">Reference proteome</keyword>
<evidence type="ECO:0000313" key="7">
    <source>
        <dbReference type="EMBL" id="MDQ2088299.1"/>
    </source>
</evidence>
<keyword evidence="5 6" id="KW-0472">Membrane</keyword>
<keyword evidence="4 6" id="KW-1133">Transmembrane helix</keyword>
<accession>A0AAE3W8S6</accession>
<dbReference type="AlphaFoldDB" id="A0AAE3W8S6"/>
<dbReference type="EMBL" id="JANHAX010000001">
    <property type="protein sequence ID" value="MDQ2088299.1"/>
    <property type="molecule type" value="Genomic_DNA"/>
</dbReference>
<feature type="transmembrane region" description="Helical" evidence="6">
    <location>
        <begin position="144"/>
        <end position="163"/>
    </location>
</feature>
<feature type="transmembrane region" description="Helical" evidence="6">
    <location>
        <begin position="73"/>
        <end position="91"/>
    </location>
</feature>
<dbReference type="GO" id="GO:0005886">
    <property type="term" value="C:plasma membrane"/>
    <property type="evidence" value="ECO:0007669"/>
    <property type="project" value="UniProtKB-SubCell"/>
</dbReference>
<dbReference type="PANTHER" id="PTHR30086">
    <property type="entry name" value="ARGININE EXPORTER PROTEIN ARGO"/>
    <property type="match status" value="1"/>
</dbReference>
<dbReference type="Pfam" id="PF01810">
    <property type="entry name" value="LysE"/>
    <property type="match status" value="1"/>
</dbReference>
<comment type="caution">
    <text evidence="7">The sequence shown here is derived from an EMBL/GenBank/DDBJ whole genome shotgun (WGS) entry which is preliminary data.</text>
</comment>
<reference evidence="7" key="1">
    <citation type="submission" date="2022-07" db="EMBL/GenBank/DDBJ databases">
        <authorList>
            <person name="Otstavnykh N."/>
            <person name="Isaeva M."/>
            <person name="Bystritskaya E."/>
        </authorList>
    </citation>
    <scope>NUCLEOTIDE SEQUENCE</scope>
    <source>
        <strain evidence="7">KCTC 52189</strain>
    </source>
</reference>
<evidence type="ECO:0000256" key="6">
    <source>
        <dbReference type="SAM" id="Phobius"/>
    </source>
</evidence>
<feature type="transmembrane region" description="Helical" evidence="6">
    <location>
        <begin position="35"/>
        <end position="61"/>
    </location>
</feature>
<evidence type="ECO:0000256" key="4">
    <source>
        <dbReference type="ARBA" id="ARBA00022989"/>
    </source>
</evidence>
<proteinExistence type="predicted"/>
<sequence length="199" mass="20865">MTSFLAGFSLGFSLILAIGAQNAFVLRQGLRREHVLATVLICALSDAVLIAAGVAGFGALARAVPGFETVMRFGGAAFLLWYGARNFAAAWRGGERLDSSGEARHSLRGVVLTVVALTWLNPHVYLDTVVLLGSVSAQYPARTAFAAGAICASFTFFFSLGYGARLLAPLFARPAAWRVLDVVVGATMWAIAAKLVAGG</sequence>
<evidence type="ECO:0000256" key="5">
    <source>
        <dbReference type="ARBA" id="ARBA00023136"/>
    </source>
</evidence>
<evidence type="ECO:0000256" key="3">
    <source>
        <dbReference type="ARBA" id="ARBA00022692"/>
    </source>
</evidence>
<protein>
    <submittedName>
        <fullName evidence="7">LysE/ArgO family amino acid transporter</fullName>
    </submittedName>
</protein>
<keyword evidence="2" id="KW-1003">Cell membrane</keyword>
<evidence type="ECO:0000256" key="1">
    <source>
        <dbReference type="ARBA" id="ARBA00004651"/>
    </source>
</evidence>
<organism evidence="7 8">
    <name type="scientific">Marimonas arenosa</name>
    <dbReference type="NCBI Taxonomy" id="1795305"/>
    <lineage>
        <taxon>Bacteria</taxon>
        <taxon>Pseudomonadati</taxon>
        <taxon>Pseudomonadota</taxon>
        <taxon>Alphaproteobacteria</taxon>
        <taxon>Rhodobacterales</taxon>
        <taxon>Paracoccaceae</taxon>
        <taxon>Marimonas</taxon>
    </lineage>
</organism>
<dbReference type="Proteomes" id="UP001226762">
    <property type="component" value="Unassembled WGS sequence"/>
</dbReference>
<feature type="transmembrane region" description="Helical" evidence="6">
    <location>
        <begin position="111"/>
        <end position="132"/>
    </location>
</feature>
<evidence type="ECO:0000313" key="8">
    <source>
        <dbReference type="Proteomes" id="UP001226762"/>
    </source>
</evidence>
<name>A0AAE3W8S6_9RHOB</name>
<dbReference type="GO" id="GO:0015171">
    <property type="term" value="F:amino acid transmembrane transporter activity"/>
    <property type="evidence" value="ECO:0007669"/>
    <property type="project" value="TreeGrafter"/>
</dbReference>
<keyword evidence="3 6" id="KW-0812">Transmembrane</keyword>
<gene>
    <name evidence="7" type="ORF">NO357_00090</name>
</gene>